<name>A0ABX0QGZ7_9BACT</name>
<comment type="caution">
    <text evidence="1">The sequence shown here is derived from an EMBL/GenBank/DDBJ whole genome shotgun (WGS) entry which is preliminary data.</text>
</comment>
<accession>A0ABX0QGZ7</accession>
<keyword evidence="2" id="KW-1185">Reference proteome</keyword>
<evidence type="ECO:0000313" key="2">
    <source>
        <dbReference type="Proteomes" id="UP000606008"/>
    </source>
</evidence>
<dbReference type="Pfam" id="PF11899">
    <property type="entry name" value="DUF3419"/>
    <property type="match status" value="1"/>
</dbReference>
<sequence>MMQSEFYTVALDRLRYSLVWEDSVTLCTALDVQPDDEVLVITSAGCNALNMLLKNPRRVVAIDLNPVQNRLLRLKMHVIRHHDHAAFRGLLGFDGPDSVVKAFAELRTTLPADDLGYWRTFFDSHPEGILLAGKLEAYITGFLDTLDADTQQKLRRLVQFDHVGAQWAFFGDQLHDTSFQEQFIHYFDEANLSKGRDPRLFTYAEESGGEAFYNRLCRQIATTPVRHNFFFRFFFFGPSQLPEAILPPCYREVHYAQLRANLHKLTSIDGEAVEYLLSEEGQVITKASMSNIFEYTSQEEFRRVGSLLTASSNRIPLRFVFWNLLQEQGAATDAWPNAQITDQSLTDTACFYFKSVRVMEPINTRFSAPDAV</sequence>
<gene>
    <name evidence="1" type="ORF">F7231_08605</name>
</gene>
<proteinExistence type="predicted"/>
<dbReference type="RefSeq" id="WP_166691629.1">
    <property type="nucleotide sequence ID" value="NZ_WAEL01000003.1"/>
</dbReference>
<reference evidence="2" key="2">
    <citation type="submission" date="2023-07" db="EMBL/GenBank/DDBJ databases">
        <authorList>
            <person name="Jung D.-H."/>
        </authorList>
    </citation>
    <scope>NUCLEOTIDE SEQUENCE [LARGE SCALE GENOMIC DNA]</scope>
    <source>
        <strain evidence="2">JA-25</strain>
    </source>
</reference>
<dbReference type="InterPro" id="IPR021829">
    <property type="entry name" value="DUF3419"/>
</dbReference>
<dbReference type="Proteomes" id="UP000606008">
    <property type="component" value="Unassembled WGS sequence"/>
</dbReference>
<dbReference type="EMBL" id="WAEL01000003">
    <property type="protein sequence ID" value="NID10232.1"/>
    <property type="molecule type" value="Genomic_DNA"/>
</dbReference>
<protein>
    <submittedName>
        <fullName evidence="1">DUF3419 family protein</fullName>
    </submittedName>
</protein>
<dbReference type="PANTHER" id="PTHR47473">
    <property type="entry name" value="BTA1P"/>
    <property type="match status" value="1"/>
</dbReference>
<reference evidence="2" key="1">
    <citation type="submission" date="2019-09" db="EMBL/GenBank/DDBJ databases">
        <authorList>
            <person name="Jung D.-H."/>
        </authorList>
    </citation>
    <scope>NUCLEOTIDE SEQUENCE [LARGE SCALE GENOMIC DNA]</scope>
    <source>
        <strain evidence="2">JA-25</strain>
    </source>
</reference>
<evidence type="ECO:0000313" key="1">
    <source>
        <dbReference type="EMBL" id="NID10232.1"/>
    </source>
</evidence>
<dbReference type="PANTHER" id="PTHR47473:SF1">
    <property type="entry name" value="METHYLTRANSFERASE DOMAIN-CONTAINING PROTEIN"/>
    <property type="match status" value="1"/>
</dbReference>
<organism evidence="1 2">
    <name type="scientific">Fibrivirga algicola</name>
    <dbReference type="NCBI Taxonomy" id="2950420"/>
    <lineage>
        <taxon>Bacteria</taxon>
        <taxon>Pseudomonadati</taxon>
        <taxon>Bacteroidota</taxon>
        <taxon>Cytophagia</taxon>
        <taxon>Cytophagales</taxon>
        <taxon>Spirosomataceae</taxon>
        <taxon>Fibrivirga</taxon>
    </lineage>
</organism>